<feature type="region of interest" description="Disordered" evidence="1">
    <location>
        <begin position="49"/>
        <end position="74"/>
    </location>
</feature>
<evidence type="ECO:0000259" key="3">
    <source>
        <dbReference type="Pfam" id="PF22910"/>
    </source>
</evidence>
<dbReference type="InterPro" id="IPR021480">
    <property type="entry name" value="Zinc_ribbon_12"/>
</dbReference>
<dbReference type="PANTHER" id="PTHR31105">
    <property type="entry name" value="EXTRA-LARGE G-PROTEIN-LIKE"/>
    <property type="match status" value="1"/>
</dbReference>
<reference evidence="5" key="2">
    <citation type="submission" date="2025-08" db="UniProtKB">
        <authorList>
            <consortium name="RefSeq"/>
        </authorList>
    </citation>
    <scope>IDENTIFICATION</scope>
    <source>
        <tissue evidence="5">Young leaves</tissue>
    </source>
</reference>
<feature type="region of interest" description="Disordered" evidence="1">
    <location>
        <begin position="314"/>
        <end position="335"/>
    </location>
</feature>
<gene>
    <name evidence="5" type="primary">LOC103706240</name>
</gene>
<accession>A0A8B9A2I2</accession>
<dbReference type="KEGG" id="pda:103706240"/>
<dbReference type="InterPro" id="IPR040244">
    <property type="entry name" value="EDR4-like"/>
</dbReference>
<name>A0A8B9A2I2_PHODC</name>
<dbReference type="OrthoDB" id="1930285at2759"/>
<feature type="domain" description="Enhanced disease resistance 4-like N-terminal" evidence="3">
    <location>
        <begin position="7"/>
        <end position="40"/>
    </location>
</feature>
<feature type="compositionally biased region" description="Polar residues" evidence="1">
    <location>
        <begin position="115"/>
        <end position="125"/>
    </location>
</feature>
<dbReference type="AlphaFoldDB" id="A0A8B9A2I2"/>
<organism evidence="4 5">
    <name type="scientific">Phoenix dactylifera</name>
    <name type="common">Date palm</name>
    <dbReference type="NCBI Taxonomy" id="42345"/>
    <lineage>
        <taxon>Eukaryota</taxon>
        <taxon>Viridiplantae</taxon>
        <taxon>Streptophyta</taxon>
        <taxon>Embryophyta</taxon>
        <taxon>Tracheophyta</taxon>
        <taxon>Spermatophyta</taxon>
        <taxon>Magnoliopsida</taxon>
        <taxon>Liliopsida</taxon>
        <taxon>Arecaceae</taxon>
        <taxon>Coryphoideae</taxon>
        <taxon>Phoeniceae</taxon>
        <taxon>Phoenix</taxon>
    </lineage>
</organism>
<evidence type="ECO:0000259" key="2">
    <source>
        <dbReference type="Pfam" id="PF11331"/>
    </source>
</evidence>
<reference evidence="4" key="1">
    <citation type="journal article" date="2019" name="Nat. Commun.">
        <title>Genome-wide association mapping of date palm fruit traits.</title>
        <authorList>
            <person name="Hazzouri K.M."/>
            <person name="Gros-Balthazard M."/>
            <person name="Flowers J.M."/>
            <person name="Copetti D."/>
            <person name="Lemansour A."/>
            <person name="Lebrun M."/>
            <person name="Masmoudi K."/>
            <person name="Ferrand S."/>
            <person name="Dhar M.I."/>
            <person name="Fresquez Z.A."/>
            <person name="Rosas U."/>
            <person name="Zhang J."/>
            <person name="Talag J."/>
            <person name="Lee S."/>
            <person name="Kudrna D."/>
            <person name="Powell R.F."/>
            <person name="Leitch I.J."/>
            <person name="Krueger R.R."/>
            <person name="Wing R.A."/>
            <person name="Amiri K.M.A."/>
            <person name="Purugganan M.D."/>
        </authorList>
    </citation>
    <scope>NUCLEOTIDE SEQUENCE [LARGE SCALE GENOMIC DNA]</scope>
    <source>
        <strain evidence="4">cv. Khalas</strain>
    </source>
</reference>
<dbReference type="PANTHER" id="PTHR31105:SF38">
    <property type="entry name" value="PROTEIN ENHANCED DISEASE RESISTANCE 4"/>
    <property type="match status" value="1"/>
</dbReference>
<dbReference type="RefSeq" id="XP_038980825.1">
    <property type="nucleotide sequence ID" value="XM_039124897.1"/>
</dbReference>
<feature type="region of interest" description="Disordered" evidence="1">
    <location>
        <begin position="111"/>
        <end position="186"/>
    </location>
</feature>
<sequence length="707" mass="78123">MDRGATNFRFVRCPGCLKVLVEYVDIPVYQCGGCGKIIRAKNRSAAAQNDNSRSLGADHSQSHSDVGSSANGSTSSVKEMFACSTSAHSSELEHEEKETMLRNVSSLYSGAKCNHQGNGETSGENGSDADQLAVRSHASQGQPDEGVHSKAEPEKSLKLSQQHSGRSNVMNKVEEPPESSVGHSVASEEDLVARRSADVLDLSFQSPATRSSHAYDGSISSSSDGHNGRARDRYLRLSRRTFRQPKALDTAVNEGKEGEKVSGSNQIAIDIEAGVQARTLTSKSLNERHGSGIMRMNELVRETSFESEDFYSVQNSMEPESDGPPGSPSRGSHFQRDFFRSRSSKYLRHGRMDSSRRIDELYNQLLGPRNQSAAGGKPYSRGFNPNLLHHPPEAVLHGPRQIAFPRYQFSQMPFVGQRCCSCLHCCQEDRQRQLRPNHCTDGICGAHAYNLCSHSSTAGSSGAPDHEQEKLRCDEKRKRRKNHCRPISGGAPFMICYECYELLQLPADFLISRRRLNRLQCAACSEVLELSFPAIPHIGPRSPGKVVRPCNKVGNRIGVETGSVSHSNDCTRGDSVSFSEVFDGLSFTKSFSAETEPGLHVSRNSSKGKYDKQKLGLPLHQLMGYSSASELLYQYWDLDESYESIESMVPHSWRPSEESLVIDGLREQRMSNSCHEQTGPCANPDCMEIHEEEESPQPLRTRRGSLS</sequence>
<evidence type="ECO:0000313" key="5">
    <source>
        <dbReference type="RefSeq" id="XP_038980825.1"/>
    </source>
</evidence>
<evidence type="ECO:0000313" key="4">
    <source>
        <dbReference type="Proteomes" id="UP000228380"/>
    </source>
</evidence>
<keyword evidence="4" id="KW-1185">Reference proteome</keyword>
<evidence type="ECO:0000256" key="1">
    <source>
        <dbReference type="SAM" id="MobiDB-lite"/>
    </source>
</evidence>
<dbReference type="GO" id="GO:1900150">
    <property type="term" value="P:regulation of defense response to fungus"/>
    <property type="evidence" value="ECO:0007669"/>
    <property type="project" value="InterPro"/>
</dbReference>
<dbReference type="Proteomes" id="UP000228380">
    <property type="component" value="Chromosome 3"/>
</dbReference>
<feature type="compositionally biased region" description="Polar residues" evidence="1">
    <location>
        <begin position="208"/>
        <end position="225"/>
    </location>
</feature>
<protein>
    <submittedName>
        <fullName evidence="5">Protein ENHANCED DISEASE RESISTANCE 4-like</fullName>
    </submittedName>
</protein>
<feature type="domain" description="Probable zinc-ribbon" evidence="2">
    <location>
        <begin position="489"/>
        <end position="532"/>
    </location>
</feature>
<feature type="compositionally biased region" description="Polar residues" evidence="1">
    <location>
        <begin position="158"/>
        <end position="170"/>
    </location>
</feature>
<dbReference type="Pfam" id="PF11331">
    <property type="entry name" value="Zn_ribbon_12"/>
    <property type="match status" value="1"/>
</dbReference>
<dbReference type="InterPro" id="IPR055126">
    <property type="entry name" value="EDR4-like_N"/>
</dbReference>
<feature type="compositionally biased region" description="Polar residues" evidence="1">
    <location>
        <begin position="63"/>
        <end position="74"/>
    </location>
</feature>
<feature type="compositionally biased region" description="Basic and acidic residues" evidence="1">
    <location>
        <begin position="145"/>
        <end position="157"/>
    </location>
</feature>
<feature type="region of interest" description="Disordered" evidence="1">
    <location>
        <begin position="208"/>
        <end position="230"/>
    </location>
</feature>
<dbReference type="GeneID" id="103706240"/>
<dbReference type="Pfam" id="PF22910">
    <property type="entry name" value="EDR4-like_1st"/>
    <property type="match status" value="1"/>
</dbReference>
<proteinExistence type="predicted"/>